<dbReference type="AlphaFoldDB" id="A0A0S2DDA1"/>
<protein>
    <submittedName>
        <fullName evidence="1">Uncharacterized protein</fullName>
    </submittedName>
</protein>
<proteinExistence type="predicted"/>
<dbReference type="KEGG" id="lez:GLE_1168"/>
<reference evidence="1 2" key="1">
    <citation type="submission" date="2015-11" db="EMBL/GenBank/DDBJ databases">
        <title>Genome sequences of Lysobacter enzymogenes strain C3 and Lysobacter antibioticus ATCC 29479.</title>
        <authorList>
            <person name="Kobayashi D.Y."/>
        </authorList>
    </citation>
    <scope>NUCLEOTIDE SEQUENCE [LARGE SCALE GENOMIC DNA]</scope>
    <source>
        <strain evidence="1 2">C3</strain>
    </source>
</reference>
<dbReference type="PATRIC" id="fig|69.6.peg.1153"/>
<dbReference type="EMBL" id="CP013140">
    <property type="protein sequence ID" value="ALN56526.1"/>
    <property type="molecule type" value="Genomic_DNA"/>
</dbReference>
<evidence type="ECO:0000313" key="1">
    <source>
        <dbReference type="EMBL" id="ALN56526.1"/>
    </source>
</evidence>
<accession>A0A0S2DDA1</accession>
<evidence type="ECO:0000313" key="2">
    <source>
        <dbReference type="Proteomes" id="UP000061569"/>
    </source>
</evidence>
<dbReference type="Proteomes" id="UP000061569">
    <property type="component" value="Chromosome"/>
</dbReference>
<organism evidence="1 2">
    <name type="scientific">Lysobacter enzymogenes</name>
    <dbReference type="NCBI Taxonomy" id="69"/>
    <lineage>
        <taxon>Bacteria</taxon>
        <taxon>Pseudomonadati</taxon>
        <taxon>Pseudomonadota</taxon>
        <taxon>Gammaproteobacteria</taxon>
        <taxon>Lysobacterales</taxon>
        <taxon>Lysobacteraceae</taxon>
        <taxon>Lysobacter</taxon>
    </lineage>
</organism>
<sequence length="40" mass="4586">MKWSQALDASSVQIKWLHSRPEKTTLSFSDFDWLPACDCG</sequence>
<gene>
    <name evidence="1" type="ORF">GLE_1168</name>
</gene>
<name>A0A0S2DDA1_LYSEN</name>